<comment type="caution">
    <text evidence="1">The sequence shown here is derived from an EMBL/GenBank/DDBJ whole genome shotgun (WGS) entry which is preliminary data.</text>
</comment>
<evidence type="ECO:0000313" key="2">
    <source>
        <dbReference type="Proteomes" id="UP000323142"/>
    </source>
</evidence>
<reference evidence="1 2" key="2">
    <citation type="submission" date="2019-09" db="EMBL/GenBank/DDBJ databases">
        <authorList>
            <person name="Jin C."/>
        </authorList>
    </citation>
    <scope>NUCLEOTIDE SEQUENCE [LARGE SCALE GENOMIC DNA]</scope>
    <source>
        <strain evidence="1 2">BN140002</strain>
    </source>
</reference>
<dbReference type="Proteomes" id="UP000323142">
    <property type="component" value="Unassembled WGS sequence"/>
</dbReference>
<dbReference type="RefSeq" id="WP_149817587.1">
    <property type="nucleotide sequence ID" value="NZ_VUOA01000020.1"/>
</dbReference>
<name>A0A5B2VFK4_9HYPH</name>
<gene>
    <name evidence="1" type="ORF">F0L46_11485</name>
</gene>
<dbReference type="OrthoDB" id="7068969at2"/>
<accession>A0A5B2VFK4</accession>
<dbReference type="EMBL" id="VUOA01000020">
    <property type="protein sequence ID" value="KAA2237079.1"/>
    <property type="molecule type" value="Genomic_DNA"/>
</dbReference>
<reference evidence="1 2" key="1">
    <citation type="submission" date="2019-09" db="EMBL/GenBank/DDBJ databases">
        <title>Salinarimonas rosea gen. nov., sp. nov., a new member of the a-2 subgroup of the Proteobacteria.</title>
        <authorList>
            <person name="Liu J."/>
        </authorList>
    </citation>
    <scope>NUCLEOTIDE SEQUENCE [LARGE SCALE GENOMIC DNA]</scope>
    <source>
        <strain evidence="1 2">BN140002</strain>
    </source>
</reference>
<organism evidence="1 2">
    <name type="scientific">Salinarimonas soli</name>
    <dbReference type="NCBI Taxonomy" id="1638099"/>
    <lineage>
        <taxon>Bacteria</taxon>
        <taxon>Pseudomonadati</taxon>
        <taxon>Pseudomonadota</taxon>
        <taxon>Alphaproteobacteria</taxon>
        <taxon>Hyphomicrobiales</taxon>
        <taxon>Salinarimonadaceae</taxon>
        <taxon>Salinarimonas</taxon>
    </lineage>
</organism>
<dbReference type="InterPro" id="IPR009061">
    <property type="entry name" value="DNA-bd_dom_put_sf"/>
</dbReference>
<proteinExistence type="predicted"/>
<protein>
    <submittedName>
        <fullName evidence="1">Helix-turn-helix domain-containing protein</fullName>
    </submittedName>
</protein>
<dbReference type="SUPFAM" id="SSF46955">
    <property type="entry name" value="Putative DNA-binding domain"/>
    <property type="match status" value="1"/>
</dbReference>
<keyword evidence="2" id="KW-1185">Reference proteome</keyword>
<sequence>MTSDRLLLTTELARRWRLSPRTLEGWRRKGIGPRFVCIGRGVRYRLDDVAAFENMPSQDEDALHRGRP</sequence>
<evidence type="ECO:0000313" key="1">
    <source>
        <dbReference type="EMBL" id="KAA2237079.1"/>
    </source>
</evidence>
<dbReference type="AlphaFoldDB" id="A0A5B2VFK4"/>